<accession>A0ACC3SA82</accession>
<dbReference type="Proteomes" id="UP001320706">
    <property type="component" value="Unassembled WGS sequence"/>
</dbReference>
<evidence type="ECO:0000313" key="1">
    <source>
        <dbReference type="EMBL" id="KAK8204385.1"/>
    </source>
</evidence>
<organism evidence="1 2">
    <name type="scientific">Zalaria obscura</name>
    <dbReference type="NCBI Taxonomy" id="2024903"/>
    <lineage>
        <taxon>Eukaryota</taxon>
        <taxon>Fungi</taxon>
        <taxon>Dikarya</taxon>
        <taxon>Ascomycota</taxon>
        <taxon>Pezizomycotina</taxon>
        <taxon>Dothideomycetes</taxon>
        <taxon>Dothideomycetidae</taxon>
        <taxon>Dothideales</taxon>
        <taxon>Zalariaceae</taxon>
        <taxon>Zalaria</taxon>
    </lineage>
</organism>
<evidence type="ECO:0000313" key="2">
    <source>
        <dbReference type="Proteomes" id="UP001320706"/>
    </source>
</evidence>
<name>A0ACC3SA82_9PEZI</name>
<dbReference type="EMBL" id="JAMKPW020000027">
    <property type="protein sequence ID" value="KAK8204385.1"/>
    <property type="molecule type" value="Genomic_DNA"/>
</dbReference>
<proteinExistence type="predicted"/>
<protein>
    <submittedName>
        <fullName evidence="1">Uncharacterized protein</fullName>
    </submittedName>
</protein>
<sequence length="415" mass="46579">MRIKETASLLLYNHHDACHPDMDAPSAQLQQDLRNATADALSKRRPVLHRLSADTAWLLQIPRPTTATRRGGRFYFNILIDPWLSGDQIDGHKWFSRQWHAEKPAVPSIAAVEELLRETEILASGLRLGHGRKSNAEDIGENGEWETLVDAVVASHEFTDHSHQQTFLQVHPDVPVFAVEKAAAMIETWNHFRVVQLIQPFPHETSDWHATSIPPLPEWIGISRLVSKKDVGPRVHTALLITFNNTASTPPPPAVKQALSGHTRYGTQQFYNEDNDEEVGEAIVYTPHGIPADELSFINSVSPPIRTLALLHGIQEVYVGRFGQINLGARNGLKTQRLLKAKYWFPTHDEVKYGVGIIGWLLRRKYSTVADALREEVQKSKAGDDCRRSAGDGGLDLFEEAHWVDLKNGESRVLL</sequence>
<reference evidence="1" key="1">
    <citation type="submission" date="2024-02" db="EMBL/GenBank/DDBJ databases">
        <title>Metagenome Assembled Genome of Zalaria obscura JY119.</title>
        <authorList>
            <person name="Vighnesh L."/>
            <person name="Jagadeeshwari U."/>
            <person name="Venkata Ramana C."/>
            <person name="Sasikala C."/>
        </authorList>
    </citation>
    <scope>NUCLEOTIDE SEQUENCE</scope>
    <source>
        <strain evidence="1">JY119</strain>
    </source>
</reference>
<gene>
    <name evidence="1" type="ORF">M8818_005114</name>
</gene>
<keyword evidence="2" id="KW-1185">Reference proteome</keyword>
<comment type="caution">
    <text evidence="1">The sequence shown here is derived from an EMBL/GenBank/DDBJ whole genome shotgun (WGS) entry which is preliminary data.</text>
</comment>